<dbReference type="InterPro" id="IPR001204">
    <property type="entry name" value="Phos_transporter"/>
</dbReference>
<keyword evidence="5 6" id="KW-0472">Membrane</keyword>
<sequence>MAATRPGPGGLISVDVPPENLVLVAVVGAALVFAFTNGFQDAANSLATSISTNALGPRVAVLMAAAMNMLGAFLGEGVARTISQNIILPPSGTPGMEVLFAALVGAIGWNVITWYRGMPSSSSHALVGGMIGAALASAGTISGAGITESFVLPMLLSPIVGGLVGYFVMVAILWLFRRANPLRAARKFRMAQSASAAAMALGHGLQDAQKTMGVVVLALVLTGYQHSYTIPMWVVAAAGASMSLGTVTGGWRIMRTLGRRVIQLDSPKGFAAETTAALVLYAAAFIWHVPVSSTHTITSAIVGVGTTRRLSAVRWGVAGDIILIWVLTLPGAAAIAAVSYGLLRVFTLGSP</sequence>
<dbReference type="RefSeq" id="WP_376773679.1">
    <property type="nucleotide sequence ID" value="NZ_JACHJT010000001.1"/>
</dbReference>
<gene>
    <name evidence="7" type="ORF">F4561_005006</name>
</gene>
<protein>
    <submittedName>
        <fullName evidence="7">PiT family inorganic phosphate transporter</fullName>
    </submittedName>
</protein>
<feature type="transmembrane region" description="Helical" evidence="6">
    <location>
        <begin position="59"/>
        <end position="78"/>
    </location>
</feature>
<dbReference type="PANTHER" id="PTHR11101">
    <property type="entry name" value="PHOSPHATE TRANSPORTER"/>
    <property type="match status" value="1"/>
</dbReference>
<evidence type="ECO:0000313" key="7">
    <source>
        <dbReference type="EMBL" id="MBB4934186.1"/>
    </source>
</evidence>
<keyword evidence="4 6" id="KW-1133">Transmembrane helix</keyword>
<comment type="subcellular location">
    <subcellularLocation>
        <location evidence="1">Membrane</location>
        <topology evidence="1">Multi-pass membrane protein</topology>
    </subcellularLocation>
</comment>
<dbReference type="GO" id="GO:0035435">
    <property type="term" value="P:phosphate ion transmembrane transport"/>
    <property type="evidence" value="ECO:0007669"/>
    <property type="project" value="TreeGrafter"/>
</dbReference>
<dbReference type="Pfam" id="PF01384">
    <property type="entry name" value="PHO4"/>
    <property type="match status" value="1"/>
</dbReference>
<dbReference type="GO" id="GO:0005315">
    <property type="term" value="F:phosphate transmembrane transporter activity"/>
    <property type="evidence" value="ECO:0007669"/>
    <property type="project" value="InterPro"/>
</dbReference>
<accession>A0A7W7W4U9</accession>
<keyword evidence="3 6" id="KW-0812">Transmembrane</keyword>
<evidence type="ECO:0000256" key="2">
    <source>
        <dbReference type="ARBA" id="ARBA00022448"/>
    </source>
</evidence>
<evidence type="ECO:0000256" key="3">
    <source>
        <dbReference type="ARBA" id="ARBA00022692"/>
    </source>
</evidence>
<evidence type="ECO:0000313" key="8">
    <source>
        <dbReference type="Proteomes" id="UP000523007"/>
    </source>
</evidence>
<feature type="transmembrane region" description="Helical" evidence="6">
    <location>
        <begin position="152"/>
        <end position="176"/>
    </location>
</feature>
<dbReference type="Proteomes" id="UP000523007">
    <property type="component" value="Unassembled WGS sequence"/>
</dbReference>
<feature type="transmembrane region" description="Helical" evidence="6">
    <location>
        <begin position="322"/>
        <end position="343"/>
    </location>
</feature>
<organism evidence="7 8">
    <name type="scientific">Lipingzhangella halophila</name>
    <dbReference type="NCBI Taxonomy" id="1783352"/>
    <lineage>
        <taxon>Bacteria</taxon>
        <taxon>Bacillati</taxon>
        <taxon>Actinomycetota</taxon>
        <taxon>Actinomycetes</taxon>
        <taxon>Streptosporangiales</taxon>
        <taxon>Nocardiopsidaceae</taxon>
        <taxon>Lipingzhangella</taxon>
    </lineage>
</organism>
<reference evidence="7 8" key="1">
    <citation type="submission" date="2020-08" db="EMBL/GenBank/DDBJ databases">
        <title>Sequencing the genomes of 1000 actinobacteria strains.</title>
        <authorList>
            <person name="Klenk H.-P."/>
        </authorList>
    </citation>
    <scope>NUCLEOTIDE SEQUENCE [LARGE SCALE GENOMIC DNA]</scope>
    <source>
        <strain evidence="7 8">DSM 102030</strain>
    </source>
</reference>
<name>A0A7W7W4U9_9ACTN</name>
<proteinExistence type="predicted"/>
<keyword evidence="8" id="KW-1185">Reference proteome</keyword>
<dbReference type="EMBL" id="JACHJT010000001">
    <property type="protein sequence ID" value="MBB4934186.1"/>
    <property type="molecule type" value="Genomic_DNA"/>
</dbReference>
<dbReference type="PANTHER" id="PTHR11101:SF80">
    <property type="entry name" value="PHOSPHATE TRANSPORTER"/>
    <property type="match status" value="1"/>
</dbReference>
<feature type="transmembrane region" description="Helical" evidence="6">
    <location>
        <begin position="20"/>
        <end position="39"/>
    </location>
</feature>
<dbReference type="AlphaFoldDB" id="A0A7W7W4U9"/>
<feature type="transmembrane region" description="Helical" evidence="6">
    <location>
        <begin position="127"/>
        <end position="146"/>
    </location>
</feature>
<keyword evidence="2" id="KW-0813">Transport</keyword>
<evidence type="ECO:0000256" key="4">
    <source>
        <dbReference type="ARBA" id="ARBA00022989"/>
    </source>
</evidence>
<feature type="transmembrane region" description="Helical" evidence="6">
    <location>
        <begin position="230"/>
        <end position="249"/>
    </location>
</feature>
<dbReference type="GO" id="GO:0016020">
    <property type="term" value="C:membrane"/>
    <property type="evidence" value="ECO:0007669"/>
    <property type="project" value="UniProtKB-SubCell"/>
</dbReference>
<comment type="caution">
    <text evidence="7">The sequence shown here is derived from an EMBL/GenBank/DDBJ whole genome shotgun (WGS) entry which is preliminary data.</text>
</comment>
<feature type="transmembrane region" description="Helical" evidence="6">
    <location>
        <begin position="98"/>
        <end position="115"/>
    </location>
</feature>
<evidence type="ECO:0000256" key="1">
    <source>
        <dbReference type="ARBA" id="ARBA00004141"/>
    </source>
</evidence>
<evidence type="ECO:0000256" key="5">
    <source>
        <dbReference type="ARBA" id="ARBA00023136"/>
    </source>
</evidence>
<evidence type="ECO:0000256" key="6">
    <source>
        <dbReference type="SAM" id="Phobius"/>
    </source>
</evidence>
<feature type="transmembrane region" description="Helical" evidence="6">
    <location>
        <begin position="270"/>
        <end position="289"/>
    </location>
</feature>